<comment type="subcellular location">
    <subcellularLocation>
        <location evidence="1">Membrane</location>
    </subcellularLocation>
</comment>
<dbReference type="Proteomes" id="UP000001593">
    <property type="component" value="Unassembled WGS sequence"/>
</dbReference>
<dbReference type="GO" id="GO:0016020">
    <property type="term" value="C:membrane"/>
    <property type="evidence" value="ECO:0007669"/>
    <property type="project" value="UniProtKB-SubCell"/>
</dbReference>
<dbReference type="STRING" id="45351.A7T4M2"/>
<dbReference type="PhylomeDB" id="A7T4M2"/>
<proteinExistence type="predicted"/>
<dbReference type="eggNOG" id="KOG2087">
    <property type="taxonomic scope" value="Eukaryota"/>
</dbReference>
<dbReference type="EMBL" id="DS470909">
    <property type="protein sequence ID" value="EDO29091.1"/>
    <property type="molecule type" value="Genomic_DNA"/>
</dbReference>
<evidence type="ECO:0000313" key="9">
    <source>
        <dbReference type="EMBL" id="EDO29091.1"/>
    </source>
</evidence>
<keyword evidence="4" id="KW-0677">Repeat</keyword>
<keyword evidence="6 7" id="KW-0472">Membrane</keyword>
<dbReference type="InParanoid" id="A7T4M2"/>
<accession>A7T4M2</accession>
<dbReference type="PRINTS" id="PR00237">
    <property type="entry name" value="GPCRRHODOPSN"/>
</dbReference>
<evidence type="ECO:0000256" key="4">
    <source>
        <dbReference type="ARBA" id="ARBA00022737"/>
    </source>
</evidence>
<evidence type="ECO:0000256" key="2">
    <source>
        <dbReference type="ARBA" id="ARBA00022614"/>
    </source>
</evidence>
<evidence type="ECO:0000256" key="1">
    <source>
        <dbReference type="ARBA" id="ARBA00004370"/>
    </source>
</evidence>
<evidence type="ECO:0000259" key="8">
    <source>
        <dbReference type="PROSITE" id="PS50262"/>
    </source>
</evidence>
<keyword evidence="2" id="KW-0433">Leucine-rich repeat</keyword>
<dbReference type="GO" id="GO:0004930">
    <property type="term" value="F:G protein-coupled receptor activity"/>
    <property type="evidence" value="ECO:0007669"/>
    <property type="project" value="InterPro"/>
</dbReference>
<evidence type="ECO:0000256" key="6">
    <source>
        <dbReference type="ARBA" id="ARBA00023136"/>
    </source>
</evidence>
<keyword evidence="3 7" id="KW-0812">Transmembrane</keyword>
<dbReference type="KEGG" id="nve:5499598"/>
<name>A7T4M2_NEMVE</name>
<feature type="domain" description="G-protein coupled receptors family 1 profile" evidence="8">
    <location>
        <begin position="37"/>
        <end position="164"/>
    </location>
</feature>
<dbReference type="PROSITE" id="PS50262">
    <property type="entry name" value="G_PROTEIN_RECEP_F1_2"/>
    <property type="match status" value="1"/>
</dbReference>
<sequence length="164" mass="18022">VLVCLPQPDAFNPCEDILGTDGLRACSWLVAIFATLGNGFQLIVLANSRRNSLMYRVLMSNLAVANFFMGIYLGMIATADACTYGEYQNHARAWQFGTGCNAAGFLSILSTELAVYTLTIITLERYYTIVHPLKNDMHLSIKQVGTLMTCGWLFALTLATLPLV</sequence>
<dbReference type="PANTHER" id="PTHR24372:SF74">
    <property type="entry name" value="LP13728P"/>
    <property type="match status" value="1"/>
</dbReference>
<dbReference type="PROSITE" id="PS00237">
    <property type="entry name" value="G_PROTEIN_RECEP_F1_1"/>
    <property type="match status" value="1"/>
</dbReference>
<evidence type="ECO:0000256" key="7">
    <source>
        <dbReference type="SAM" id="Phobius"/>
    </source>
</evidence>
<dbReference type="GO" id="GO:0016500">
    <property type="term" value="F:protein-hormone receptor activity"/>
    <property type="evidence" value="ECO:0007669"/>
    <property type="project" value="InterPro"/>
</dbReference>
<protein>
    <recommendedName>
        <fullName evidence="8">G-protein coupled receptors family 1 profile domain-containing protein</fullName>
    </recommendedName>
</protein>
<organism evidence="9 10">
    <name type="scientific">Nematostella vectensis</name>
    <name type="common">Starlet sea anemone</name>
    <dbReference type="NCBI Taxonomy" id="45351"/>
    <lineage>
        <taxon>Eukaryota</taxon>
        <taxon>Metazoa</taxon>
        <taxon>Cnidaria</taxon>
        <taxon>Anthozoa</taxon>
        <taxon>Hexacorallia</taxon>
        <taxon>Actiniaria</taxon>
        <taxon>Edwardsiidae</taxon>
        <taxon>Nematostella</taxon>
    </lineage>
</organism>
<feature type="transmembrane region" description="Helical" evidence="7">
    <location>
        <begin position="144"/>
        <end position="163"/>
    </location>
</feature>
<feature type="transmembrane region" description="Helical" evidence="7">
    <location>
        <begin position="28"/>
        <end position="46"/>
    </location>
</feature>
<dbReference type="InterPro" id="IPR017452">
    <property type="entry name" value="GPCR_Rhodpsn_7TM"/>
</dbReference>
<dbReference type="SUPFAM" id="SSF81321">
    <property type="entry name" value="Family A G protein-coupled receptor-like"/>
    <property type="match status" value="1"/>
</dbReference>
<feature type="transmembrane region" description="Helical" evidence="7">
    <location>
        <begin position="58"/>
        <end position="79"/>
    </location>
</feature>
<keyword evidence="5 7" id="KW-1133">Transmembrane helix</keyword>
<dbReference type="PANTHER" id="PTHR24372">
    <property type="entry name" value="GLYCOPROTEIN HORMONE RECEPTOR"/>
    <property type="match status" value="1"/>
</dbReference>
<dbReference type="InterPro" id="IPR002131">
    <property type="entry name" value="Gphrmn_rcpt_fam"/>
</dbReference>
<reference evidence="9 10" key="1">
    <citation type="journal article" date="2007" name="Science">
        <title>Sea anemone genome reveals ancestral eumetazoan gene repertoire and genomic organization.</title>
        <authorList>
            <person name="Putnam N.H."/>
            <person name="Srivastava M."/>
            <person name="Hellsten U."/>
            <person name="Dirks B."/>
            <person name="Chapman J."/>
            <person name="Salamov A."/>
            <person name="Terry A."/>
            <person name="Shapiro H."/>
            <person name="Lindquist E."/>
            <person name="Kapitonov V.V."/>
            <person name="Jurka J."/>
            <person name="Genikhovich G."/>
            <person name="Grigoriev I.V."/>
            <person name="Lucas S.M."/>
            <person name="Steele R.E."/>
            <person name="Finnerty J.R."/>
            <person name="Technau U."/>
            <person name="Martindale M.Q."/>
            <person name="Rokhsar D.S."/>
        </authorList>
    </citation>
    <scope>NUCLEOTIDE SEQUENCE [LARGE SCALE GENOMIC DNA]</scope>
    <source>
        <strain evidence="10">CH2 X CH6</strain>
    </source>
</reference>
<evidence type="ECO:0000256" key="3">
    <source>
        <dbReference type="ARBA" id="ARBA00022692"/>
    </source>
</evidence>
<dbReference type="InterPro" id="IPR000276">
    <property type="entry name" value="GPCR_Rhodpsn"/>
</dbReference>
<evidence type="ECO:0000313" key="10">
    <source>
        <dbReference type="Proteomes" id="UP000001593"/>
    </source>
</evidence>
<dbReference type="Pfam" id="PF00001">
    <property type="entry name" value="7tm_1"/>
    <property type="match status" value="1"/>
</dbReference>
<gene>
    <name evidence="9" type="ORF">NEMVEDRAFT_v1g4007</name>
</gene>
<feature type="transmembrane region" description="Helical" evidence="7">
    <location>
        <begin position="102"/>
        <end position="123"/>
    </location>
</feature>
<dbReference type="AlphaFoldDB" id="A7T4M2"/>
<dbReference type="HOGENOM" id="CLU_1623145_0_0_1"/>
<feature type="non-terminal residue" evidence="9">
    <location>
        <position position="1"/>
    </location>
</feature>
<keyword evidence="10" id="KW-1185">Reference proteome</keyword>
<evidence type="ECO:0000256" key="5">
    <source>
        <dbReference type="ARBA" id="ARBA00022989"/>
    </source>
</evidence>
<feature type="non-terminal residue" evidence="9">
    <location>
        <position position="164"/>
    </location>
</feature>
<dbReference type="PRINTS" id="PR00373">
    <property type="entry name" value="GLYCHORMONER"/>
</dbReference>
<dbReference type="Gene3D" id="1.20.1070.10">
    <property type="entry name" value="Rhodopsin 7-helix transmembrane proteins"/>
    <property type="match status" value="1"/>
</dbReference>